<feature type="transmembrane region" description="Helical" evidence="1">
    <location>
        <begin position="221"/>
        <end position="241"/>
    </location>
</feature>
<proteinExistence type="predicted"/>
<keyword evidence="1" id="KW-0812">Transmembrane</keyword>
<evidence type="ECO:0000256" key="1">
    <source>
        <dbReference type="SAM" id="Phobius"/>
    </source>
</evidence>
<reference evidence="2 3" key="1">
    <citation type="journal article" date="2017" name="Curr. Biol.">
        <title>The Evolution of Venom by Co-option of Single-Copy Genes.</title>
        <authorList>
            <person name="Martinson E.O."/>
            <person name="Mrinalini"/>
            <person name="Kelkar Y.D."/>
            <person name="Chang C.H."/>
            <person name="Werren J.H."/>
        </authorList>
    </citation>
    <scope>NUCLEOTIDE SEQUENCE [LARGE SCALE GENOMIC DNA]</scope>
    <source>
        <strain evidence="2 3">Alberta</strain>
        <tissue evidence="2">Whole body</tissue>
    </source>
</reference>
<comment type="caution">
    <text evidence="2">The sequence shown here is derived from an EMBL/GenBank/DDBJ whole genome shotgun (WGS) entry which is preliminary data.</text>
</comment>
<protein>
    <submittedName>
        <fullName evidence="2">Uncharacterized protein</fullName>
    </submittedName>
</protein>
<sequence>MYGLPRKRYAPVCDWQYVRAVKKAKRENLPFPIPPRVGYRKYVRVCDWQYFQDWQSTRSWRRCDRHIKYGYLEGEYGLEEDTWGLCLLFYYELHDWQYVRAVKKAKRENLPFPIPPRVVPRLAIYPLLEALRPSYQRRLPGSSKIGNLPAPGGVATVISNTVTWKVNMVLRKTPGDFAFYFITNYISKISNLPASGGVATVVSTTVTWKVNMVLRKTPGDFAFYFITNYVFIQILLIESILRCLTQVM</sequence>
<evidence type="ECO:0000313" key="2">
    <source>
        <dbReference type="EMBL" id="OXU16499.1"/>
    </source>
</evidence>
<accession>A0A232EDR2</accession>
<dbReference type="EMBL" id="NNAY01005986">
    <property type="protein sequence ID" value="OXU16499.1"/>
    <property type="molecule type" value="Genomic_DNA"/>
</dbReference>
<keyword evidence="1" id="KW-0472">Membrane</keyword>
<evidence type="ECO:0000313" key="3">
    <source>
        <dbReference type="Proteomes" id="UP000215335"/>
    </source>
</evidence>
<gene>
    <name evidence="2" type="ORF">TSAR_010583</name>
</gene>
<name>A0A232EDR2_9HYME</name>
<keyword evidence="1" id="KW-1133">Transmembrane helix</keyword>
<dbReference type="AlphaFoldDB" id="A0A232EDR2"/>
<dbReference type="Proteomes" id="UP000215335">
    <property type="component" value="Unassembled WGS sequence"/>
</dbReference>
<keyword evidence="3" id="KW-1185">Reference proteome</keyword>
<organism evidence="2 3">
    <name type="scientific">Trichomalopsis sarcophagae</name>
    <dbReference type="NCBI Taxonomy" id="543379"/>
    <lineage>
        <taxon>Eukaryota</taxon>
        <taxon>Metazoa</taxon>
        <taxon>Ecdysozoa</taxon>
        <taxon>Arthropoda</taxon>
        <taxon>Hexapoda</taxon>
        <taxon>Insecta</taxon>
        <taxon>Pterygota</taxon>
        <taxon>Neoptera</taxon>
        <taxon>Endopterygota</taxon>
        <taxon>Hymenoptera</taxon>
        <taxon>Apocrita</taxon>
        <taxon>Proctotrupomorpha</taxon>
        <taxon>Chalcidoidea</taxon>
        <taxon>Pteromalidae</taxon>
        <taxon>Pteromalinae</taxon>
        <taxon>Trichomalopsis</taxon>
    </lineage>
</organism>